<dbReference type="SUPFAM" id="SSF55729">
    <property type="entry name" value="Acyl-CoA N-acyltransferases (Nat)"/>
    <property type="match status" value="1"/>
</dbReference>
<proteinExistence type="predicted"/>
<accession>A0A0X8JDX1</accession>
<dbReference type="STRING" id="111015.AXF14_05005"/>
<protein>
    <recommendedName>
        <fullName evidence="1">N-acetyltransferase domain-containing protein</fullName>
    </recommendedName>
</protein>
<dbReference type="Gene3D" id="3.40.630.30">
    <property type="match status" value="1"/>
</dbReference>
<dbReference type="RefSeq" id="WP_067941355.1">
    <property type="nucleotide sequence ID" value="NZ_CAUHMM010000033.1"/>
</dbReference>
<reference evidence="3" key="1">
    <citation type="submission" date="2016-02" db="EMBL/GenBank/DDBJ databases">
        <authorList>
            <person name="Holder M.E."/>
            <person name="Ajami N.J."/>
            <person name="Petrosino J.F."/>
        </authorList>
    </citation>
    <scope>NUCLEOTIDE SEQUENCE [LARGE SCALE GENOMIC DNA]</scope>
    <source>
        <strain evidence="3">CCUG 36733</strain>
    </source>
</reference>
<gene>
    <name evidence="2" type="ORF">AXF14_05005</name>
</gene>
<dbReference type="EMBL" id="CP014228">
    <property type="protein sequence ID" value="AMD87068.1"/>
    <property type="molecule type" value="Genomic_DNA"/>
</dbReference>
<dbReference type="InterPro" id="IPR000182">
    <property type="entry name" value="GNAT_dom"/>
</dbReference>
<keyword evidence="3" id="KW-1185">Reference proteome</keyword>
<feature type="domain" description="N-acetyltransferase" evidence="1">
    <location>
        <begin position="11"/>
        <end position="150"/>
    </location>
</feature>
<evidence type="ECO:0000313" key="3">
    <source>
        <dbReference type="Proteomes" id="UP000065220"/>
    </source>
</evidence>
<dbReference type="KEGG" id="ard:AXF14_05005"/>
<name>A0A0X8JDX1_ACTRD</name>
<dbReference type="AlphaFoldDB" id="A0A0X8JDX1"/>
<evidence type="ECO:0000259" key="1">
    <source>
        <dbReference type="PROSITE" id="PS51186"/>
    </source>
</evidence>
<dbReference type="Proteomes" id="UP000065220">
    <property type="component" value="Chromosome"/>
</dbReference>
<dbReference type="PROSITE" id="PS51186">
    <property type="entry name" value="GNAT"/>
    <property type="match status" value="1"/>
</dbReference>
<dbReference type="Pfam" id="PF13302">
    <property type="entry name" value="Acetyltransf_3"/>
    <property type="match status" value="1"/>
</dbReference>
<dbReference type="InterPro" id="IPR016181">
    <property type="entry name" value="Acyl_CoA_acyltransferase"/>
</dbReference>
<dbReference type="GO" id="GO:0016747">
    <property type="term" value="F:acyltransferase activity, transferring groups other than amino-acyl groups"/>
    <property type="evidence" value="ECO:0007669"/>
    <property type="project" value="InterPro"/>
</dbReference>
<organism evidence="2 3">
    <name type="scientific">Actinomyces radicidentis</name>
    <dbReference type="NCBI Taxonomy" id="111015"/>
    <lineage>
        <taxon>Bacteria</taxon>
        <taxon>Bacillati</taxon>
        <taxon>Actinomycetota</taxon>
        <taxon>Actinomycetes</taxon>
        <taxon>Actinomycetales</taxon>
        <taxon>Actinomycetaceae</taxon>
        <taxon>Actinomyces</taxon>
    </lineage>
</organism>
<sequence>MTVPTLTLVELDLRENGTDAEALAAFLTGNEFPFHLGRAFTSDEARASVVSGRWASLGTETYWVEADGVRIGTVTLEDLDDPTVMLDLRLAEVYRGRGFGTLSLRAAADQVFSARSETRRIEGQTRDDNLAMRATFNRAGWVKEACFREG</sequence>
<evidence type="ECO:0000313" key="2">
    <source>
        <dbReference type="EMBL" id="AMD87068.1"/>
    </source>
</evidence>